<feature type="signal peptide" evidence="2">
    <location>
        <begin position="1"/>
        <end position="24"/>
    </location>
</feature>
<evidence type="ECO:0000256" key="2">
    <source>
        <dbReference type="SAM" id="SignalP"/>
    </source>
</evidence>
<evidence type="ECO:0000256" key="1">
    <source>
        <dbReference type="SAM" id="Phobius"/>
    </source>
</evidence>
<feature type="domain" description="GPR180/TMEM145 transmembrane" evidence="3">
    <location>
        <begin position="187"/>
        <end position="295"/>
    </location>
</feature>
<evidence type="ECO:0000313" key="4">
    <source>
        <dbReference type="EMBL" id="EER15679.1"/>
    </source>
</evidence>
<dbReference type="GO" id="GO:0019236">
    <property type="term" value="P:response to pheromone"/>
    <property type="evidence" value="ECO:0007669"/>
    <property type="project" value="InterPro"/>
</dbReference>
<feature type="transmembrane region" description="Helical" evidence="1">
    <location>
        <begin position="250"/>
        <end position="270"/>
    </location>
</feature>
<keyword evidence="1" id="KW-0472">Membrane</keyword>
<sequence length="296" mass="33970">SCEFMNTMSIAFLLLLSLLARVQAKFQSGGIRLGGNKTSDSKWRYVSKFRYHIGRGTWKLRIQTIRNHTNELIFLPVDIYREDSFLRAEMEVECRKRTVQDGTMMIALPAGGEWGPWIEGHLYTSKHPRVWYWAISDCEHNYFTDIPGRLRFEFIATQPDGSEFSAERSGVQWLLLMQVLIYGAFSYRFYLACRRFIRSAESLHPLVITLACIISLQALVLLFQVLHMWWYAYNGYGLKALDVISQMLSVVNEVIVTSLLILIASGYTLLQSDLGDLDIVIPIVFMVAIIHILIVG</sequence>
<dbReference type="PANTHER" id="PTHR23252:SF24">
    <property type="entry name" value="TRANSMEMBRANE PROTEIN 145"/>
    <property type="match status" value="1"/>
</dbReference>
<protein>
    <submittedName>
        <fullName evidence="4">Integral membrane protein GPR180, putative</fullName>
    </submittedName>
</protein>
<dbReference type="EMBL" id="GG673309">
    <property type="protein sequence ID" value="EER15679.1"/>
    <property type="molecule type" value="Genomic_DNA"/>
</dbReference>
<dbReference type="GeneID" id="9046514"/>
<feature type="transmembrane region" description="Helical" evidence="1">
    <location>
        <begin position="203"/>
        <end position="230"/>
    </location>
</feature>
<dbReference type="RefSeq" id="XP_002783883.1">
    <property type="nucleotide sequence ID" value="XM_002783837.1"/>
</dbReference>
<reference evidence="4 5" key="1">
    <citation type="submission" date="2008-07" db="EMBL/GenBank/DDBJ databases">
        <authorList>
            <person name="El-Sayed N."/>
            <person name="Caler E."/>
            <person name="Inman J."/>
            <person name="Amedeo P."/>
            <person name="Hass B."/>
            <person name="Wortman J."/>
        </authorList>
    </citation>
    <scope>NUCLEOTIDE SEQUENCE [LARGE SCALE GENOMIC DNA]</scope>
    <source>
        <strain evidence="5">ATCC 50983 / TXsc</strain>
    </source>
</reference>
<keyword evidence="2" id="KW-0732">Signal</keyword>
<dbReference type="InParanoid" id="C5KIL4"/>
<feature type="transmembrane region" description="Helical" evidence="1">
    <location>
        <begin position="277"/>
        <end position="295"/>
    </location>
</feature>
<dbReference type="OMA" id="CDGELAK"/>
<evidence type="ECO:0000259" key="3">
    <source>
        <dbReference type="Pfam" id="PF10192"/>
    </source>
</evidence>
<dbReference type="PANTHER" id="PTHR23252">
    <property type="entry name" value="INTIMAL THICKNESS RECEPTOR-RELATED"/>
    <property type="match status" value="1"/>
</dbReference>
<evidence type="ECO:0000313" key="5">
    <source>
        <dbReference type="Proteomes" id="UP000007800"/>
    </source>
</evidence>
<keyword evidence="5" id="KW-1185">Reference proteome</keyword>
<dbReference type="Proteomes" id="UP000007800">
    <property type="component" value="Unassembled WGS sequence"/>
</dbReference>
<dbReference type="Pfam" id="PF10192">
    <property type="entry name" value="GPR180-TMEM145_TM"/>
    <property type="match status" value="1"/>
</dbReference>
<keyword evidence="1" id="KW-0812">Transmembrane</keyword>
<proteinExistence type="predicted"/>
<gene>
    <name evidence="4" type="ORF">Pmar_PMAR028069</name>
</gene>
<dbReference type="AlphaFoldDB" id="C5KIL4"/>
<feature type="transmembrane region" description="Helical" evidence="1">
    <location>
        <begin position="173"/>
        <end position="191"/>
    </location>
</feature>
<feature type="non-terminal residue" evidence="4">
    <location>
        <position position="1"/>
    </location>
</feature>
<organism evidence="5">
    <name type="scientific">Perkinsus marinus (strain ATCC 50983 / TXsc)</name>
    <dbReference type="NCBI Taxonomy" id="423536"/>
    <lineage>
        <taxon>Eukaryota</taxon>
        <taxon>Sar</taxon>
        <taxon>Alveolata</taxon>
        <taxon>Perkinsozoa</taxon>
        <taxon>Perkinsea</taxon>
        <taxon>Perkinsida</taxon>
        <taxon>Perkinsidae</taxon>
        <taxon>Perkinsus</taxon>
    </lineage>
</organism>
<accession>C5KIL4</accession>
<feature type="chain" id="PRO_5002953915" evidence="2">
    <location>
        <begin position="25"/>
        <end position="296"/>
    </location>
</feature>
<keyword evidence="1" id="KW-1133">Transmembrane helix</keyword>
<feature type="non-terminal residue" evidence="4">
    <location>
        <position position="296"/>
    </location>
</feature>
<name>C5KIL4_PERM5</name>
<dbReference type="InterPro" id="IPR019336">
    <property type="entry name" value="GPR180/TMEM145_TM"/>
</dbReference>
<dbReference type="GO" id="GO:0007186">
    <property type="term" value="P:G protein-coupled receptor signaling pathway"/>
    <property type="evidence" value="ECO:0007669"/>
    <property type="project" value="InterPro"/>
</dbReference>
<dbReference type="OrthoDB" id="45670at2759"/>
<dbReference type="InterPro" id="IPR047831">
    <property type="entry name" value="GPR180/TMEM145"/>
</dbReference>